<feature type="domain" description="Mechanosensitive ion channel MscS" evidence="6">
    <location>
        <begin position="183"/>
        <end position="246"/>
    </location>
</feature>
<reference evidence="8" key="1">
    <citation type="journal article" date="2019" name="Int. J. Syst. Evol. Microbiol.">
        <title>The Global Catalogue of Microorganisms (GCM) 10K type strain sequencing project: providing services to taxonomists for standard genome sequencing and annotation.</title>
        <authorList>
            <consortium name="The Broad Institute Genomics Platform"/>
            <consortium name="The Broad Institute Genome Sequencing Center for Infectious Disease"/>
            <person name="Wu L."/>
            <person name="Ma J."/>
        </authorList>
    </citation>
    <scope>NUCLEOTIDE SEQUENCE [LARGE SCALE GENOMIC DNA]</scope>
    <source>
        <strain evidence="8">CGMCC 1.15461</strain>
    </source>
</reference>
<sequence length="365" mass="40769">MNFSNLDTTLVKYIIFSIVGLGVSFAVIFYVLKKVGKNPRNILPVNFAHRIKIPLILFITALVLRIGVSSDVFDESYASIIGHIGTILIIISSTWFIIIGIRILKRTLIKRYDINASDNLNARKVYTQFNILEKVAVFIIVILAIGAGLMSFDSIRSIGASVLASAGIAGIIIGFSAQKALGTLLAGIQIAITQPIRLDDVVIVEGEWGRIEEITLTYVVVNIWDKRRLVVPTTYFIETPFQNWTRSTSEILGTVFIYTDFHVPVDEIRKELTRLLESTDLWDGKVNVVQVTDAKADVMEVRALMSAKDSGIAWDLRVYVREKLITFLQENYPDSLPRTRVSFVDKNTSEKIDNDSSPGNIPDAK</sequence>
<keyword evidence="8" id="KW-1185">Reference proteome</keyword>
<evidence type="ECO:0000256" key="1">
    <source>
        <dbReference type="ARBA" id="ARBA00004370"/>
    </source>
</evidence>
<organism evidence="7 8">
    <name type="scientific">Flavobacterium suaedae</name>
    <dbReference type="NCBI Taxonomy" id="1767027"/>
    <lineage>
        <taxon>Bacteria</taxon>
        <taxon>Pseudomonadati</taxon>
        <taxon>Bacteroidota</taxon>
        <taxon>Flavobacteriia</taxon>
        <taxon>Flavobacteriales</taxon>
        <taxon>Flavobacteriaceae</taxon>
        <taxon>Flavobacterium</taxon>
    </lineage>
</organism>
<dbReference type="PANTHER" id="PTHR30566">
    <property type="entry name" value="YNAI-RELATED MECHANOSENSITIVE ION CHANNEL"/>
    <property type="match status" value="1"/>
</dbReference>
<evidence type="ECO:0000259" key="6">
    <source>
        <dbReference type="Pfam" id="PF00924"/>
    </source>
</evidence>
<dbReference type="PANTHER" id="PTHR30566:SF25">
    <property type="entry name" value="INNER MEMBRANE PROTEIN"/>
    <property type="match status" value="1"/>
</dbReference>
<evidence type="ECO:0000256" key="4">
    <source>
        <dbReference type="ARBA" id="ARBA00023136"/>
    </source>
</evidence>
<keyword evidence="4 5" id="KW-0472">Membrane</keyword>
<evidence type="ECO:0000256" key="3">
    <source>
        <dbReference type="ARBA" id="ARBA00022989"/>
    </source>
</evidence>
<dbReference type="InterPro" id="IPR023408">
    <property type="entry name" value="MscS_beta-dom_sf"/>
</dbReference>
<accession>A0ABQ1JL57</accession>
<evidence type="ECO:0000313" key="8">
    <source>
        <dbReference type="Proteomes" id="UP000615760"/>
    </source>
</evidence>
<feature type="transmembrane region" description="Helical" evidence="5">
    <location>
        <begin position="53"/>
        <end position="68"/>
    </location>
</feature>
<dbReference type="Proteomes" id="UP000615760">
    <property type="component" value="Unassembled WGS sequence"/>
</dbReference>
<dbReference type="EMBL" id="BMJE01000002">
    <property type="protein sequence ID" value="GGB69063.1"/>
    <property type="molecule type" value="Genomic_DNA"/>
</dbReference>
<dbReference type="Gene3D" id="2.30.30.60">
    <property type="match status" value="1"/>
</dbReference>
<comment type="caution">
    <text evidence="7">The sequence shown here is derived from an EMBL/GenBank/DDBJ whole genome shotgun (WGS) entry which is preliminary data.</text>
</comment>
<dbReference type="InterPro" id="IPR010920">
    <property type="entry name" value="LSM_dom_sf"/>
</dbReference>
<evidence type="ECO:0000256" key="5">
    <source>
        <dbReference type="SAM" id="Phobius"/>
    </source>
</evidence>
<protein>
    <recommendedName>
        <fullName evidence="6">Mechanosensitive ion channel MscS domain-containing protein</fullName>
    </recommendedName>
</protein>
<evidence type="ECO:0000313" key="7">
    <source>
        <dbReference type="EMBL" id="GGB69063.1"/>
    </source>
</evidence>
<dbReference type="InterPro" id="IPR006685">
    <property type="entry name" value="MscS_channel_2nd"/>
</dbReference>
<feature type="transmembrane region" description="Helical" evidence="5">
    <location>
        <begin position="158"/>
        <end position="177"/>
    </location>
</feature>
<dbReference type="RefSeq" id="WP_188619796.1">
    <property type="nucleotide sequence ID" value="NZ_BMJE01000002.1"/>
</dbReference>
<feature type="transmembrane region" description="Helical" evidence="5">
    <location>
        <begin position="80"/>
        <end position="104"/>
    </location>
</feature>
<dbReference type="Pfam" id="PF00924">
    <property type="entry name" value="MS_channel_2nd"/>
    <property type="match status" value="1"/>
</dbReference>
<evidence type="ECO:0000256" key="2">
    <source>
        <dbReference type="ARBA" id="ARBA00022692"/>
    </source>
</evidence>
<gene>
    <name evidence="7" type="ORF">GCM10007424_06280</name>
</gene>
<proteinExistence type="predicted"/>
<comment type="subcellular location">
    <subcellularLocation>
        <location evidence="1">Membrane</location>
    </subcellularLocation>
</comment>
<feature type="transmembrane region" description="Helical" evidence="5">
    <location>
        <begin position="13"/>
        <end position="32"/>
    </location>
</feature>
<keyword evidence="3 5" id="KW-1133">Transmembrane helix</keyword>
<feature type="transmembrane region" description="Helical" evidence="5">
    <location>
        <begin position="131"/>
        <end position="152"/>
    </location>
</feature>
<keyword evidence="2 5" id="KW-0812">Transmembrane</keyword>
<dbReference type="SUPFAM" id="SSF50182">
    <property type="entry name" value="Sm-like ribonucleoproteins"/>
    <property type="match status" value="1"/>
</dbReference>
<name>A0ABQ1JL57_9FLAO</name>
<dbReference type="Gene3D" id="1.10.287.1260">
    <property type="match status" value="1"/>
</dbReference>